<organism evidence="3 4">
    <name type="scientific">Rotaria magnacalcarata</name>
    <dbReference type="NCBI Taxonomy" id="392030"/>
    <lineage>
        <taxon>Eukaryota</taxon>
        <taxon>Metazoa</taxon>
        <taxon>Spiralia</taxon>
        <taxon>Gnathifera</taxon>
        <taxon>Rotifera</taxon>
        <taxon>Eurotatoria</taxon>
        <taxon>Bdelloidea</taxon>
        <taxon>Philodinida</taxon>
        <taxon>Philodinidae</taxon>
        <taxon>Rotaria</taxon>
    </lineage>
</organism>
<dbReference type="AlphaFoldDB" id="A0A816PWN1"/>
<comment type="caution">
    <text evidence="3">The sequence shown here is derived from an EMBL/GenBank/DDBJ whole genome shotgun (WGS) entry which is preliminary data.</text>
</comment>
<protein>
    <submittedName>
        <fullName evidence="3">Uncharacterized protein</fullName>
    </submittedName>
</protein>
<evidence type="ECO:0000313" key="4">
    <source>
        <dbReference type="Proteomes" id="UP000663824"/>
    </source>
</evidence>
<evidence type="ECO:0000256" key="2">
    <source>
        <dbReference type="SAM" id="SignalP"/>
    </source>
</evidence>
<accession>A0A816PWN1</accession>
<keyword evidence="1" id="KW-1133">Transmembrane helix</keyword>
<keyword evidence="2" id="KW-0732">Signal</keyword>
<proteinExistence type="predicted"/>
<feature type="chain" id="PRO_5032555944" evidence="2">
    <location>
        <begin position="18"/>
        <end position="174"/>
    </location>
</feature>
<gene>
    <name evidence="3" type="ORF">MBJ925_LOCUS13758</name>
</gene>
<evidence type="ECO:0000313" key="3">
    <source>
        <dbReference type="EMBL" id="CAF2054314.1"/>
    </source>
</evidence>
<reference evidence="3" key="1">
    <citation type="submission" date="2021-02" db="EMBL/GenBank/DDBJ databases">
        <authorList>
            <person name="Nowell W R."/>
        </authorList>
    </citation>
    <scope>NUCLEOTIDE SEQUENCE</scope>
</reference>
<feature type="transmembrane region" description="Helical" evidence="1">
    <location>
        <begin position="107"/>
        <end position="129"/>
    </location>
</feature>
<name>A0A816PWN1_9BILA</name>
<sequence length="174" mass="20262">MFHFYGILLLNLIFAHSQSMDIQYKYSNRTVVPSRTIYDLVQIRRAAAKFGALLNRTHRNITTNSFHQVAMDTMQINNNSNKINTHQYTISDFQKTYNQVLSKSLKAIITIGVLSLVLMIIIVTVCILLKYPQKKTSIFMLTNKQSSPLTRTHNPFRYNYSKCDTRNFSRKTRT</sequence>
<keyword evidence="1" id="KW-0472">Membrane</keyword>
<keyword evidence="1" id="KW-0812">Transmembrane</keyword>
<dbReference type="Proteomes" id="UP000663824">
    <property type="component" value="Unassembled WGS sequence"/>
</dbReference>
<dbReference type="EMBL" id="CAJNRE010006381">
    <property type="protein sequence ID" value="CAF2054314.1"/>
    <property type="molecule type" value="Genomic_DNA"/>
</dbReference>
<feature type="signal peptide" evidence="2">
    <location>
        <begin position="1"/>
        <end position="17"/>
    </location>
</feature>
<evidence type="ECO:0000256" key="1">
    <source>
        <dbReference type="SAM" id="Phobius"/>
    </source>
</evidence>